<accession>A0AAV6WXF8</accession>
<feature type="compositionally biased region" description="Low complexity" evidence="4">
    <location>
        <begin position="15"/>
        <end position="29"/>
    </location>
</feature>
<comment type="caution">
    <text evidence="5">The sequence shown here is derived from an EMBL/GenBank/DDBJ whole genome shotgun (WGS) entry which is preliminary data.</text>
</comment>
<dbReference type="PANTHER" id="PTHR31580">
    <property type="entry name" value="FILAMENT-LIKE PLANT PROTEIN 4"/>
    <property type="match status" value="1"/>
</dbReference>
<keyword evidence="2 3" id="KW-0175">Coiled coil</keyword>
<dbReference type="AlphaFoldDB" id="A0AAV6WXF8"/>
<evidence type="ECO:0000256" key="2">
    <source>
        <dbReference type="ARBA" id="ARBA00023054"/>
    </source>
</evidence>
<feature type="coiled-coil region" evidence="3">
    <location>
        <begin position="99"/>
        <end position="126"/>
    </location>
</feature>
<gene>
    <name evidence="5" type="ORF">BUALT_Bualt11G0048600</name>
</gene>
<proteinExistence type="inferred from homology"/>
<organism evidence="5 6">
    <name type="scientific">Buddleja alternifolia</name>
    <dbReference type="NCBI Taxonomy" id="168488"/>
    <lineage>
        <taxon>Eukaryota</taxon>
        <taxon>Viridiplantae</taxon>
        <taxon>Streptophyta</taxon>
        <taxon>Embryophyta</taxon>
        <taxon>Tracheophyta</taxon>
        <taxon>Spermatophyta</taxon>
        <taxon>Magnoliopsida</taxon>
        <taxon>eudicotyledons</taxon>
        <taxon>Gunneridae</taxon>
        <taxon>Pentapetalae</taxon>
        <taxon>asterids</taxon>
        <taxon>lamiids</taxon>
        <taxon>Lamiales</taxon>
        <taxon>Scrophulariaceae</taxon>
        <taxon>Buddlejeae</taxon>
        <taxon>Buddleja</taxon>
    </lineage>
</organism>
<sequence length="650" mass="74358">MDRRSWLWRRKSSEKSPSGETESSGSLSSHSERFSDDQTLLNHNNQSPEVTSKAAPSEELNDPSKTLSEKLSEALLNIRAKEDLVKQHAKVAEEAVSGWERAENEVLVLKKQIDALTQKNSILEERVGHLDGALKECLRQLRQSREEQEQKIYDAVTKKTSELESKNSELESQLVELHNQIQNAKTDANNTMLGDALSKLEAAENENSILKLKLLSKTEELELRINERDLSTHAAETASKQYIDSVKKVAKLEAECRRLKAIARKATLTENDRQSIENDSCKTSEFESIESAMVTGVGQFKYERNLGRSPIGPSVEIDLMDDFLEMERIAALPEIHNRSNPFTRVDETETMINQIAQLEENLKKITEEKVNLEIALKECQIQLRTSEDQLKQTETELVKLNTQLALADEVKRTAQKEVEYTKLQLKNTTKILDEAEVNMVQIQDQLTNANEAKSRVEVELKDANVKKAEAESRLKFMELELETLHSRTRTLEKEVEKERNFSRESESQLKIMEETLHSSVHTLEKEVVKERNFSREAESRLKIMELELETLYSSIRVLEKEVDKERNFSREAVAKCEILETEISRTKSDSQSQRSTIIEEFRMNQDKELAVAANKFAECQKTIASLGRQLKSLATFEDFLMDSERPVAVL</sequence>
<dbReference type="Pfam" id="PF05911">
    <property type="entry name" value="FPP"/>
    <property type="match status" value="3"/>
</dbReference>
<feature type="region of interest" description="Disordered" evidence="4">
    <location>
        <begin position="1"/>
        <end position="68"/>
    </location>
</feature>
<dbReference type="EMBL" id="WHWC01000011">
    <property type="protein sequence ID" value="KAG8373670.1"/>
    <property type="molecule type" value="Genomic_DNA"/>
</dbReference>
<feature type="compositionally biased region" description="Polar residues" evidence="4">
    <location>
        <begin position="37"/>
        <end position="50"/>
    </location>
</feature>
<dbReference type="Proteomes" id="UP000826271">
    <property type="component" value="Unassembled WGS sequence"/>
</dbReference>
<evidence type="ECO:0000313" key="5">
    <source>
        <dbReference type="EMBL" id="KAG8373670.1"/>
    </source>
</evidence>
<evidence type="ECO:0008006" key="7">
    <source>
        <dbReference type="Google" id="ProtNLM"/>
    </source>
</evidence>
<evidence type="ECO:0000256" key="4">
    <source>
        <dbReference type="SAM" id="MobiDB-lite"/>
    </source>
</evidence>
<dbReference type="InterPro" id="IPR008587">
    <property type="entry name" value="FPP_plant"/>
</dbReference>
<comment type="similarity">
    <text evidence="1">Belongs to the FPP family.</text>
</comment>
<keyword evidence="6" id="KW-1185">Reference proteome</keyword>
<protein>
    <recommendedName>
        <fullName evidence="7">Filament-like plant protein 3</fullName>
    </recommendedName>
</protein>
<dbReference type="SUPFAM" id="SSF57997">
    <property type="entry name" value="Tropomyosin"/>
    <property type="match status" value="1"/>
</dbReference>
<evidence type="ECO:0000313" key="6">
    <source>
        <dbReference type="Proteomes" id="UP000826271"/>
    </source>
</evidence>
<feature type="coiled-coil region" evidence="3">
    <location>
        <begin position="348"/>
        <end position="494"/>
    </location>
</feature>
<dbReference type="PANTHER" id="PTHR31580:SF49">
    <property type="entry name" value="FILAMENT-LIKE PLANT PROTEIN 3"/>
    <property type="match status" value="1"/>
</dbReference>
<evidence type="ECO:0000256" key="1">
    <source>
        <dbReference type="ARBA" id="ARBA00005921"/>
    </source>
</evidence>
<feature type="coiled-coil region" evidence="3">
    <location>
        <begin position="153"/>
        <end position="220"/>
    </location>
</feature>
<evidence type="ECO:0000256" key="3">
    <source>
        <dbReference type="SAM" id="Coils"/>
    </source>
</evidence>
<feature type="compositionally biased region" description="Basic residues" evidence="4">
    <location>
        <begin position="1"/>
        <end position="12"/>
    </location>
</feature>
<reference evidence="5" key="1">
    <citation type="submission" date="2019-10" db="EMBL/GenBank/DDBJ databases">
        <authorList>
            <person name="Zhang R."/>
            <person name="Pan Y."/>
            <person name="Wang J."/>
            <person name="Ma R."/>
            <person name="Yu S."/>
        </authorList>
    </citation>
    <scope>NUCLEOTIDE SEQUENCE</scope>
    <source>
        <strain evidence="5">LA-IB0</strain>
        <tissue evidence="5">Leaf</tissue>
    </source>
</reference>
<name>A0AAV6WXF8_9LAMI</name>